<name>A0A090QXY9_9GAMM</name>
<evidence type="ECO:0000313" key="2">
    <source>
        <dbReference type="Proteomes" id="UP000029227"/>
    </source>
</evidence>
<dbReference type="EMBL" id="BBMN01000013">
    <property type="protein sequence ID" value="GAL06744.1"/>
    <property type="molecule type" value="Genomic_DNA"/>
</dbReference>
<accession>A0A090QXY9</accession>
<protein>
    <submittedName>
        <fullName evidence="1">Uncharacterized protein</fullName>
    </submittedName>
</protein>
<dbReference type="Gene3D" id="3.40.190.10">
    <property type="entry name" value="Periplasmic binding protein-like II"/>
    <property type="match status" value="1"/>
</dbReference>
<dbReference type="AlphaFoldDB" id="A0A090QXY9"/>
<organism evidence="1 2">
    <name type="scientific">Photobacterium aphoticum</name>
    <dbReference type="NCBI Taxonomy" id="754436"/>
    <lineage>
        <taxon>Bacteria</taxon>
        <taxon>Pseudomonadati</taxon>
        <taxon>Pseudomonadota</taxon>
        <taxon>Gammaproteobacteria</taxon>
        <taxon>Vibrionales</taxon>
        <taxon>Vibrionaceae</taxon>
        <taxon>Photobacterium</taxon>
    </lineage>
</organism>
<proteinExistence type="predicted"/>
<sequence length="41" mass="4831">MKKTHPNLVWTTVEETDSDELLRQVADGELDYTMPIRWKSP</sequence>
<reference evidence="1 2" key="1">
    <citation type="journal article" date="2014" name="Genome Announc.">
        <title>Draft Genome Sequences of Two Vibrionaceae Species, Vibrio ponticus C121 and Photobacterium aphoticum C119, Isolated as Coral Reef Microbiota.</title>
        <authorList>
            <person name="Al-saari N."/>
            <person name="Meirelles P.M."/>
            <person name="Mino S."/>
            <person name="Suda W."/>
            <person name="Oshima K."/>
            <person name="Hattori M."/>
            <person name="Ohkuma M."/>
            <person name="Thompson F.L."/>
            <person name="Gomez-Gil B."/>
            <person name="Sawabe T."/>
            <person name="Sawabe T."/>
        </authorList>
    </citation>
    <scope>NUCLEOTIDE SEQUENCE [LARGE SCALE GENOMIC DNA]</scope>
    <source>
        <strain evidence="1 2">JCM 19237</strain>
    </source>
</reference>
<comment type="caution">
    <text evidence="1">The sequence shown here is derived from an EMBL/GenBank/DDBJ whole genome shotgun (WGS) entry which is preliminary data.</text>
</comment>
<dbReference type="Proteomes" id="UP000029227">
    <property type="component" value="Unassembled WGS sequence"/>
</dbReference>
<evidence type="ECO:0000313" key="1">
    <source>
        <dbReference type="EMBL" id="GAL06744.1"/>
    </source>
</evidence>
<gene>
    <name evidence="1" type="ORF">JCM19237_3810</name>
</gene>